<keyword evidence="11 24" id="KW-0808">Transferase</keyword>
<dbReference type="InterPro" id="IPR008279">
    <property type="entry name" value="PEP-util_enz_mobile_dom"/>
</dbReference>
<dbReference type="InterPro" id="IPR036618">
    <property type="entry name" value="PtsI_HPr-bd_sf"/>
</dbReference>
<dbReference type="InterPro" id="IPR018274">
    <property type="entry name" value="PEP_util_AS"/>
</dbReference>
<dbReference type="NCBIfam" id="TIGR01417">
    <property type="entry name" value="PTS_I_fam"/>
    <property type="match status" value="1"/>
</dbReference>
<keyword evidence="8" id="KW-0813">Transport</keyword>
<feature type="active site" description="Tele-phosphohistidine intermediate" evidence="17">
    <location>
        <position position="165"/>
    </location>
</feature>
<evidence type="ECO:0000256" key="11">
    <source>
        <dbReference type="ARBA" id="ARBA00022679"/>
    </source>
</evidence>
<evidence type="ECO:0000259" key="23">
    <source>
        <dbReference type="Pfam" id="PF05524"/>
    </source>
</evidence>
<dbReference type="EMBL" id="JAGSOG010000149">
    <property type="protein sequence ID" value="MBR7836574.1"/>
    <property type="molecule type" value="Genomic_DNA"/>
</dbReference>
<evidence type="ECO:0000256" key="1">
    <source>
        <dbReference type="ARBA" id="ARBA00000683"/>
    </source>
</evidence>
<dbReference type="PANTHER" id="PTHR46244">
    <property type="entry name" value="PHOSPHOENOLPYRUVATE-PROTEIN PHOSPHOTRANSFERASE"/>
    <property type="match status" value="1"/>
</dbReference>
<evidence type="ECO:0000256" key="13">
    <source>
        <dbReference type="ARBA" id="ARBA00022723"/>
    </source>
</evidence>
<comment type="similarity">
    <text evidence="5">Belongs to the PEP-utilizing enzyme family.</text>
</comment>
<dbReference type="SUPFAM" id="SSF51621">
    <property type="entry name" value="Phosphoenolpyruvate/pyruvate domain"/>
    <property type="match status" value="1"/>
</dbReference>
<feature type="binding site" evidence="18">
    <location>
        <begin position="419"/>
        <end position="420"/>
    </location>
    <ligand>
        <name>phosphoenolpyruvate</name>
        <dbReference type="ChEBI" id="CHEBI:58702"/>
    </ligand>
</feature>
<feature type="domain" description="PEP-utilising enzyme mobile" evidence="21">
    <location>
        <begin position="130"/>
        <end position="200"/>
    </location>
</feature>
<dbReference type="Gene3D" id="1.10.274.10">
    <property type="entry name" value="PtsI, HPr-binding domain"/>
    <property type="match status" value="1"/>
</dbReference>
<dbReference type="GO" id="GO:0046872">
    <property type="term" value="F:metal ion binding"/>
    <property type="evidence" value="ECO:0007669"/>
    <property type="project" value="UniProtKB-KW"/>
</dbReference>
<dbReference type="InterPro" id="IPR040442">
    <property type="entry name" value="Pyrv_kinase-like_dom_sf"/>
</dbReference>
<keyword evidence="25" id="KW-1185">Reference proteome</keyword>
<evidence type="ECO:0000256" key="2">
    <source>
        <dbReference type="ARBA" id="ARBA00001946"/>
    </source>
</evidence>
<dbReference type="GO" id="GO:0005737">
    <property type="term" value="C:cytoplasm"/>
    <property type="evidence" value="ECO:0007669"/>
    <property type="project" value="UniProtKB-SubCell"/>
</dbReference>
<evidence type="ECO:0000256" key="15">
    <source>
        <dbReference type="ARBA" id="ARBA00022842"/>
    </source>
</evidence>
<comment type="subcellular location">
    <subcellularLocation>
        <location evidence="4">Cytoplasm</location>
    </subcellularLocation>
</comment>
<dbReference type="InterPro" id="IPR024692">
    <property type="entry name" value="PTS_EI"/>
</dbReference>
<name>A0A941EX26_9ACTN</name>
<comment type="catalytic activity">
    <reaction evidence="1">
        <text>L-histidyl-[protein] + phosphoenolpyruvate = N(pros)-phospho-L-histidyl-[protein] + pyruvate</text>
        <dbReference type="Rhea" id="RHEA:23880"/>
        <dbReference type="Rhea" id="RHEA-COMP:9745"/>
        <dbReference type="Rhea" id="RHEA-COMP:9746"/>
        <dbReference type="ChEBI" id="CHEBI:15361"/>
        <dbReference type="ChEBI" id="CHEBI:29979"/>
        <dbReference type="ChEBI" id="CHEBI:58702"/>
        <dbReference type="ChEBI" id="CHEBI:64837"/>
        <dbReference type="EC" id="2.7.3.9"/>
    </reaction>
</comment>
<evidence type="ECO:0000256" key="18">
    <source>
        <dbReference type="PIRSR" id="PIRSR000732-2"/>
    </source>
</evidence>
<dbReference type="Pfam" id="PF05524">
    <property type="entry name" value="PEP-utilisers_N"/>
    <property type="match status" value="1"/>
</dbReference>
<feature type="active site" description="Proton donor" evidence="17">
    <location>
        <position position="467"/>
    </location>
</feature>
<evidence type="ECO:0000259" key="21">
    <source>
        <dbReference type="Pfam" id="PF00391"/>
    </source>
</evidence>
<evidence type="ECO:0000256" key="20">
    <source>
        <dbReference type="SAM" id="MobiDB-lite"/>
    </source>
</evidence>
<dbReference type="GO" id="GO:0016301">
    <property type="term" value="F:kinase activity"/>
    <property type="evidence" value="ECO:0007669"/>
    <property type="project" value="UniProtKB-KW"/>
</dbReference>
<dbReference type="InterPro" id="IPR006318">
    <property type="entry name" value="PTS_EI-like"/>
</dbReference>
<evidence type="ECO:0000313" key="25">
    <source>
        <dbReference type="Proteomes" id="UP000675781"/>
    </source>
</evidence>
<evidence type="ECO:0000256" key="17">
    <source>
        <dbReference type="PIRSR" id="PIRSR000732-1"/>
    </source>
</evidence>
<feature type="binding site" evidence="18">
    <location>
        <position position="430"/>
    </location>
    <ligand>
        <name>phosphoenolpyruvate</name>
        <dbReference type="ChEBI" id="CHEBI:58702"/>
    </ligand>
</feature>
<evidence type="ECO:0000256" key="5">
    <source>
        <dbReference type="ARBA" id="ARBA00007837"/>
    </source>
</evidence>
<dbReference type="GO" id="GO:0008965">
    <property type="term" value="F:phosphoenolpyruvate-protein phosphotransferase activity"/>
    <property type="evidence" value="ECO:0007669"/>
    <property type="project" value="UniProtKB-EC"/>
</dbReference>
<dbReference type="Gene3D" id="3.20.20.60">
    <property type="entry name" value="Phosphoenolpyruvate-binding domains"/>
    <property type="match status" value="1"/>
</dbReference>
<comment type="cofactor">
    <cofactor evidence="2 19">
        <name>Mg(2+)</name>
        <dbReference type="ChEBI" id="CHEBI:18420"/>
    </cofactor>
</comment>
<comment type="caution">
    <text evidence="24">The sequence shown here is derived from an EMBL/GenBank/DDBJ whole genome shotgun (WGS) entry which is preliminary data.</text>
</comment>
<dbReference type="PANTHER" id="PTHR46244:SF3">
    <property type="entry name" value="PHOSPHOENOLPYRUVATE-PROTEIN PHOSPHOTRANSFERASE"/>
    <property type="match status" value="1"/>
</dbReference>
<organism evidence="24 25">
    <name type="scientific">Actinospica durhamensis</name>
    <dbReference type="NCBI Taxonomy" id="1508375"/>
    <lineage>
        <taxon>Bacteria</taxon>
        <taxon>Bacillati</taxon>
        <taxon>Actinomycetota</taxon>
        <taxon>Actinomycetes</taxon>
        <taxon>Catenulisporales</taxon>
        <taxon>Actinospicaceae</taxon>
        <taxon>Actinospica</taxon>
    </lineage>
</organism>
<evidence type="ECO:0000256" key="9">
    <source>
        <dbReference type="ARBA" id="ARBA00022490"/>
    </source>
</evidence>
<dbReference type="PROSITE" id="PS00370">
    <property type="entry name" value="PEP_ENZYMES_PHOS_SITE"/>
    <property type="match status" value="1"/>
</dbReference>
<dbReference type="PIRSF" id="PIRSF000732">
    <property type="entry name" value="PTS_enzyme_I"/>
    <property type="match status" value="1"/>
</dbReference>
<keyword evidence="15 19" id="KW-0460">Magnesium</keyword>
<dbReference type="Proteomes" id="UP000675781">
    <property type="component" value="Unassembled WGS sequence"/>
</dbReference>
<dbReference type="GO" id="GO:0009401">
    <property type="term" value="P:phosphoenolpyruvate-dependent sugar phosphotransferase system"/>
    <property type="evidence" value="ECO:0007669"/>
    <property type="project" value="UniProtKB-KW"/>
</dbReference>
<proteinExistence type="inferred from homology"/>
<evidence type="ECO:0000256" key="16">
    <source>
        <dbReference type="ARBA" id="ARBA00033235"/>
    </source>
</evidence>
<keyword evidence="12" id="KW-0598">Phosphotransferase system</keyword>
<sequence length="504" mass="50734">MAEPDPPPPAGLAPAGDGEHEAGRALAALETVAADLERRAGSAGPEAADVLEAQAMMARDPSLAEAVRALTDAGVAAERAVYEAFDGFREALAAAGGYLGARVADLDDLRARAVAVAAGRPMPGVPAREEPFVLVAKDLAPADTAVLDLTRVLALVTEQGGPTSHTAILARARGIPAVVGVAGVLGLADGETVMVDADDGLVLPSPAEQVVAATLARAKARREAARTGGDGTGPILAADGREVRLLANVGGGADVAAAVAAGARGVGLFRTELLYLGTLRPPTFEEQVAAYREVLDGFPGGLVVARTLDAGADKPLPFLPLGEEPNPALGVRGVRAFRGAYEHLLDTQLAALAAAAVDAPAELWVMAPMVTTAEEAAWFAAKAHAAGIAKAGVMIEVPAAALTAQEVLAEVDFASIGTNDLTQYTMAADRLLGSLGALQDAGHPAVLRLVALVAAAGAVLGKPVGVCGEAAADPRLAAELIRLGVTSLSMAPAAIPELRAALTK</sequence>
<feature type="binding site" evidence="18">
    <location>
        <position position="306"/>
    </location>
    <ligand>
        <name>phosphoenolpyruvate</name>
        <dbReference type="ChEBI" id="CHEBI:58702"/>
    </ligand>
</feature>
<dbReference type="Pfam" id="PF00391">
    <property type="entry name" value="PEP-utilizers"/>
    <property type="match status" value="1"/>
</dbReference>
<feature type="binding site" evidence="18">
    <location>
        <position position="270"/>
    </location>
    <ligand>
        <name>phosphoenolpyruvate</name>
        <dbReference type="ChEBI" id="CHEBI:58702"/>
    </ligand>
</feature>
<comment type="function">
    <text evidence="3">General (non sugar-specific) component of the phosphoenolpyruvate-dependent sugar phosphotransferase system (sugar PTS). This major carbohydrate active-transport system catalyzes the phosphorylation of incoming sugar substrates concomitantly with their translocation across the cell membrane. Enzyme I transfers the phosphoryl group from phosphoenolpyruvate (PEP) to the phosphoryl carrier protein (HPr).</text>
</comment>
<dbReference type="AlphaFoldDB" id="A0A941EX26"/>
<feature type="domain" description="Phosphotransferase system enzyme I N-terminal" evidence="23">
    <location>
        <begin position="13"/>
        <end position="102"/>
    </location>
</feature>
<evidence type="ECO:0000256" key="6">
    <source>
        <dbReference type="ARBA" id="ARBA00012232"/>
    </source>
</evidence>
<dbReference type="PRINTS" id="PR01736">
    <property type="entry name" value="PHPHTRNFRASE"/>
</dbReference>
<dbReference type="SUPFAM" id="SSF52009">
    <property type="entry name" value="Phosphohistidine domain"/>
    <property type="match status" value="1"/>
</dbReference>
<evidence type="ECO:0000256" key="14">
    <source>
        <dbReference type="ARBA" id="ARBA00022777"/>
    </source>
</evidence>
<dbReference type="InterPro" id="IPR036637">
    <property type="entry name" value="Phosphohistidine_dom_sf"/>
</dbReference>
<gene>
    <name evidence="24" type="primary">ptsP</name>
    <name evidence="24" type="ORF">KDL01_25065</name>
</gene>
<evidence type="ECO:0000256" key="4">
    <source>
        <dbReference type="ARBA" id="ARBA00004496"/>
    </source>
</evidence>
<dbReference type="InterPro" id="IPR015813">
    <property type="entry name" value="Pyrv/PenolPyrv_kinase-like_dom"/>
</dbReference>
<dbReference type="InterPro" id="IPR000121">
    <property type="entry name" value="PEP_util_C"/>
</dbReference>
<feature type="binding site" evidence="19">
    <location>
        <position position="396"/>
    </location>
    <ligand>
        <name>Mg(2+)</name>
        <dbReference type="ChEBI" id="CHEBI:18420"/>
    </ligand>
</feature>
<feature type="region of interest" description="Disordered" evidence="20">
    <location>
        <begin position="1"/>
        <end position="23"/>
    </location>
</feature>
<feature type="domain" description="PEP-utilising enzyme C-terminal" evidence="22">
    <location>
        <begin position="232"/>
        <end position="503"/>
    </location>
</feature>
<dbReference type="Gene3D" id="3.50.30.10">
    <property type="entry name" value="Phosphohistidine domain"/>
    <property type="match status" value="1"/>
</dbReference>
<keyword evidence="14" id="KW-0418">Kinase</keyword>
<reference evidence="24" key="1">
    <citation type="submission" date="2021-04" db="EMBL/GenBank/DDBJ databases">
        <title>Genome based classification of Actinospica acidithermotolerans sp. nov., an actinobacterium isolated from an Indonesian hot spring.</title>
        <authorList>
            <person name="Kusuma A.B."/>
            <person name="Putra K.E."/>
            <person name="Nafisah S."/>
            <person name="Loh J."/>
            <person name="Nouioui I."/>
            <person name="Goodfellow M."/>
        </authorList>
    </citation>
    <scope>NUCLEOTIDE SEQUENCE</scope>
    <source>
        <strain evidence="24">CSCA 57</strain>
    </source>
</reference>
<dbReference type="InterPro" id="IPR008731">
    <property type="entry name" value="PTS_EIN"/>
</dbReference>
<evidence type="ECO:0000256" key="8">
    <source>
        <dbReference type="ARBA" id="ARBA00022448"/>
    </source>
</evidence>
<feature type="compositionally biased region" description="Pro residues" evidence="20">
    <location>
        <begin position="1"/>
        <end position="11"/>
    </location>
</feature>
<evidence type="ECO:0000259" key="22">
    <source>
        <dbReference type="Pfam" id="PF02896"/>
    </source>
</evidence>
<dbReference type="InterPro" id="IPR050499">
    <property type="entry name" value="PEP-utilizing_PTS_enzyme"/>
</dbReference>
<protein>
    <recommendedName>
        <fullName evidence="7">Phosphoenolpyruvate-protein phosphotransferase</fullName>
        <ecNumber evidence="6">2.7.3.9</ecNumber>
    </recommendedName>
    <alternativeName>
        <fullName evidence="16">Phosphotransferase system, enzyme I</fullName>
    </alternativeName>
</protein>
<keyword evidence="9" id="KW-0963">Cytoplasm</keyword>
<evidence type="ECO:0000313" key="24">
    <source>
        <dbReference type="EMBL" id="MBR7836574.1"/>
    </source>
</evidence>
<dbReference type="Pfam" id="PF02896">
    <property type="entry name" value="PEP-utilizers_C"/>
    <property type="match status" value="1"/>
</dbReference>
<keyword evidence="10" id="KW-0762">Sugar transport</keyword>
<keyword evidence="13 19" id="KW-0479">Metal-binding</keyword>
<evidence type="ECO:0000256" key="12">
    <source>
        <dbReference type="ARBA" id="ARBA00022683"/>
    </source>
</evidence>
<evidence type="ECO:0000256" key="19">
    <source>
        <dbReference type="PIRSR" id="PIRSR000732-3"/>
    </source>
</evidence>
<evidence type="ECO:0000256" key="3">
    <source>
        <dbReference type="ARBA" id="ARBA00002728"/>
    </source>
</evidence>
<evidence type="ECO:0000256" key="7">
    <source>
        <dbReference type="ARBA" id="ARBA00016544"/>
    </source>
</evidence>
<accession>A0A941EX26</accession>
<feature type="binding site" evidence="19">
    <location>
        <position position="420"/>
    </location>
    <ligand>
        <name>Mg(2+)</name>
        <dbReference type="ChEBI" id="CHEBI:18420"/>
    </ligand>
</feature>
<dbReference type="SUPFAM" id="SSF47831">
    <property type="entry name" value="Enzyme I of the PEP:sugar phosphotransferase system HPr-binding (sub)domain"/>
    <property type="match status" value="1"/>
</dbReference>
<dbReference type="EC" id="2.7.3.9" evidence="6"/>
<evidence type="ECO:0000256" key="10">
    <source>
        <dbReference type="ARBA" id="ARBA00022597"/>
    </source>
</evidence>